<sequence length="158" mass="17806">MWFAKSRSIVLKNFSPNYEQTGGAICKKFITQIADEYDLQSQTKLIRANQTSETELTHMRELLSYIAKTVTRLSTSLVKWLADKALDTRKKLQIPSSTAKTINILAQVEQILYMVQQSPSRSTAKALDPIIEALIAKELLNHPDIDVNILVHVASMMS</sequence>
<evidence type="ECO:0000256" key="2">
    <source>
        <dbReference type="ARBA" id="ARBA00022763"/>
    </source>
</evidence>
<accession>A0A699IPZ4</accession>
<keyword evidence="3" id="KW-0234">DNA repair</keyword>
<gene>
    <name evidence="5" type="ORF">Tci_553599</name>
</gene>
<evidence type="ECO:0000256" key="4">
    <source>
        <dbReference type="ARBA" id="ARBA00023242"/>
    </source>
</evidence>
<dbReference type="GO" id="GO:0006281">
    <property type="term" value="P:DNA repair"/>
    <property type="evidence" value="ECO:0007669"/>
    <property type="project" value="UniProtKB-KW"/>
</dbReference>
<name>A0A699IPZ4_TANCI</name>
<evidence type="ECO:0000256" key="3">
    <source>
        <dbReference type="ARBA" id="ARBA00023204"/>
    </source>
</evidence>
<dbReference type="InterPro" id="IPR039776">
    <property type="entry name" value="Pds5"/>
</dbReference>
<dbReference type="GO" id="GO:0005634">
    <property type="term" value="C:nucleus"/>
    <property type="evidence" value="ECO:0007669"/>
    <property type="project" value="UniProtKB-SubCell"/>
</dbReference>
<dbReference type="PANTHER" id="PTHR12663">
    <property type="entry name" value="ANDROGEN INDUCED INHIBITOR OF PROLIFERATION AS3 / PDS5-RELATED"/>
    <property type="match status" value="1"/>
</dbReference>
<evidence type="ECO:0000256" key="1">
    <source>
        <dbReference type="ARBA" id="ARBA00004123"/>
    </source>
</evidence>
<organism evidence="5">
    <name type="scientific">Tanacetum cinerariifolium</name>
    <name type="common">Dalmatian daisy</name>
    <name type="synonym">Chrysanthemum cinerariifolium</name>
    <dbReference type="NCBI Taxonomy" id="118510"/>
    <lineage>
        <taxon>Eukaryota</taxon>
        <taxon>Viridiplantae</taxon>
        <taxon>Streptophyta</taxon>
        <taxon>Embryophyta</taxon>
        <taxon>Tracheophyta</taxon>
        <taxon>Spermatophyta</taxon>
        <taxon>Magnoliopsida</taxon>
        <taxon>eudicotyledons</taxon>
        <taxon>Gunneridae</taxon>
        <taxon>Pentapetalae</taxon>
        <taxon>asterids</taxon>
        <taxon>campanulids</taxon>
        <taxon>Asterales</taxon>
        <taxon>Asteraceae</taxon>
        <taxon>Asteroideae</taxon>
        <taxon>Anthemideae</taxon>
        <taxon>Anthemidinae</taxon>
        <taxon>Tanacetum</taxon>
    </lineage>
</organism>
<protein>
    <submittedName>
        <fullName evidence="5">Phospholipase-like protein</fullName>
    </submittedName>
</protein>
<dbReference type="GO" id="GO:0007064">
    <property type="term" value="P:mitotic sister chromatid cohesion"/>
    <property type="evidence" value="ECO:0007669"/>
    <property type="project" value="InterPro"/>
</dbReference>
<comment type="caution">
    <text evidence="5">The sequence shown here is derived from an EMBL/GenBank/DDBJ whole genome shotgun (WGS) entry which is preliminary data.</text>
</comment>
<dbReference type="EMBL" id="BKCJ010327480">
    <property type="protein sequence ID" value="GEZ81626.1"/>
    <property type="molecule type" value="Genomic_DNA"/>
</dbReference>
<reference evidence="5" key="1">
    <citation type="journal article" date="2019" name="Sci. Rep.">
        <title>Draft genome of Tanacetum cinerariifolium, the natural source of mosquito coil.</title>
        <authorList>
            <person name="Yamashiro T."/>
            <person name="Shiraishi A."/>
            <person name="Satake H."/>
            <person name="Nakayama K."/>
        </authorList>
    </citation>
    <scope>NUCLEOTIDE SEQUENCE</scope>
</reference>
<comment type="subcellular location">
    <subcellularLocation>
        <location evidence="1">Nucleus</location>
    </subcellularLocation>
</comment>
<keyword evidence="4" id="KW-0539">Nucleus</keyword>
<keyword evidence="2" id="KW-0227">DNA damage</keyword>
<dbReference type="AlphaFoldDB" id="A0A699IPZ4"/>
<evidence type="ECO:0000313" key="5">
    <source>
        <dbReference type="EMBL" id="GEZ81626.1"/>
    </source>
</evidence>
<proteinExistence type="predicted"/>
<dbReference type="PANTHER" id="PTHR12663:SF63">
    <property type="entry name" value="PHOSPHOLIPASE-LIKE PROTEIN-RELATED"/>
    <property type="match status" value="1"/>
</dbReference>